<dbReference type="Gene3D" id="1.20.1440.50">
    <property type="entry name" value="Ta0600-like"/>
    <property type="match status" value="1"/>
</dbReference>
<dbReference type="InterPro" id="IPR015046">
    <property type="entry name" value="LciA_Immunity-like"/>
</dbReference>
<keyword evidence="1" id="KW-0079">Bacteriocin immunity</keyword>
<gene>
    <name evidence="2" type="ORF">E5351_05215</name>
</gene>
<proteinExistence type="predicted"/>
<dbReference type="EMBL" id="SRYV01000008">
    <property type="protein sequence ID" value="TGY15553.1"/>
    <property type="molecule type" value="Genomic_DNA"/>
</dbReference>
<evidence type="ECO:0000313" key="2">
    <source>
        <dbReference type="EMBL" id="TGY15553.1"/>
    </source>
</evidence>
<dbReference type="SUPFAM" id="SSF109797">
    <property type="entry name" value="Bacteriocin immunity protein-like"/>
    <property type="match status" value="1"/>
</dbReference>
<accession>A0A4S2BMH9</accession>
<dbReference type="AlphaFoldDB" id="A0A4S2BMH9"/>
<organism evidence="2 3">
    <name type="scientific">Lactobacillus intestinalis</name>
    <dbReference type="NCBI Taxonomy" id="151781"/>
    <lineage>
        <taxon>Bacteria</taxon>
        <taxon>Bacillati</taxon>
        <taxon>Bacillota</taxon>
        <taxon>Bacilli</taxon>
        <taxon>Lactobacillales</taxon>
        <taxon>Lactobacillaceae</taxon>
        <taxon>Lactobacillus</taxon>
    </lineage>
</organism>
<dbReference type="InterPro" id="IPR023130">
    <property type="entry name" value="Ta0600-like_sf"/>
</dbReference>
<dbReference type="RefSeq" id="WP_004045453.1">
    <property type="nucleotide sequence ID" value="NZ_AQFR02000003.1"/>
</dbReference>
<comment type="caution">
    <text evidence="2">The sequence shown here is derived from an EMBL/GenBank/DDBJ whole genome shotgun (WGS) entry which is preliminary data.</text>
</comment>
<reference evidence="2 3" key="1">
    <citation type="submission" date="2019-04" db="EMBL/GenBank/DDBJ databases">
        <title>Microbes associate with the intestines of laboratory mice.</title>
        <authorList>
            <person name="Navarre W."/>
            <person name="Wong E."/>
            <person name="Huang K."/>
            <person name="Tropini C."/>
            <person name="Ng K."/>
            <person name="Yu B."/>
        </authorList>
    </citation>
    <scope>NUCLEOTIDE SEQUENCE [LARGE SCALE GENOMIC DNA]</scope>
    <source>
        <strain evidence="2 3">NM61_E11</strain>
    </source>
</reference>
<dbReference type="GO" id="GO:0030153">
    <property type="term" value="P:bacteriocin immunity"/>
    <property type="evidence" value="ECO:0007669"/>
    <property type="project" value="UniProtKB-KW"/>
</dbReference>
<protein>
    <submittedName>
        <fullName evidence="2">Bacteriocin immunity protein</fullName>
    </submittedName>
</protein>
<dbReference type="Proteomes" id="UP000309117">
    <property type="component" value="Unassembled WGS sequence"/>
</dbReference>
<sequence length="99" mass="11216">MFFKKSNKEVLAFEEALKKIIDNPTVKKNSELIQVFQSAIEKVDKKQSVQSIASNLSLKLKSDFNEKELPVSVVKFQLKLERYAAIGANGIVIGIFDWL</sequence>
<evidence type="ECO:0000256" key="1">
    <source>
        <dbReference type="ARBA" id="ARBA00023025"/>
    </source>
</evidence>
<name>A0A4S2BMH9_9LACO</name>
<evidence type="ECO:0000313" key="3">
    <source>
        <dbReference type="Proteomes" id="UP000309117"/>
    </source>
</evidence>
<dbReference type="Pfam" id="PF08951">
    <property type="entry name" value="EntA_Immun"/>
    <property type="match status" value="1"/>
</dbReference>